<dbReference type="AlphaFoldDB" id="A0A6J6QHK1"/>
<evidence type="ECO:0000256" key="4">
    <source>
        <dbReference type="ARBA" id="ARBA00022723"/>
    </source>
</evidence>
<dbReference type="GO" id="GO:0008299">
    <property type="term" value="P:isoprenoid biosynthetic process"/>
    <property type="evidence" value="ECO:0007669"/>
    <property type="project" value="InterPro"/>
</dbReference>
<dbReference type="SUPFAM" id="SSF48576">
    <property type="entry name" value="Terpenoid synthases"/>
    <property type="match status" value="1"/>
</dbReference>
<dbReference type="PANTHER" id="PTHR12001:SF69">
    <property type="entry name" value="ALL TRANS-POLYPRENYL-DIPHOSPHATE SYNTHASE PDSS1"/>
    <property type="match status" value="1"/>
</dbReference>
<evidence type="ECO:0000256" key="5">
    <source>
        <dbReference type="ARBA" id="ARBA00022842"/>
    </source>
</evidence>
<sequence length="304" mass="31530">MSQLEALETVPGLAAYLGELEARLARAVERRPGLAAGVSAEVLAAGGKRLRPLLCFLVSDPNEPPSVPAAVAVELVHMATLVHDDLVDGARIRRGAPAAWSVFGAEAALGAGDYLFSCAFAELASTGDANAVATLAEASLALARGEAMQRLQVRKPETTVDAYLERCALKTGKLFEAACLLGSGGNRELGAYGLALGIAFQIADDILDCAGESEDTGKIPGTDLREGTPTLPLLLAAEQDEVVRAALAGGPLDGALVRVAATDALPRSREAALDYAAKARAHLVSGAHREELEALTYAVVDRVR</sequence>
<reference evidence="6" key="1">
    <citation type="submission" date="2020-05" db="EMBL/GenBank/DDBJ databases">
        <authorList>
            <person name="Chiriac C."/>
            <person name="Salcher M."/>
            <person name="Ghai R."/>
            <person name="Kavagutti S V."/>
        </authorList>
    </citation>
    <scope>NUCLEOTIDE SEQUENCE</scope>
</reference>
<dbReference type="Pfam" id="PF00348">
    <property type="entry name" value="polyprenyl_synt"/>
    <property type="match status" value="1"/>
</dbReference>
<dbReference type="Gene3D" id="1.10.600.10">
    <property type="entry name" value="Farnesyl Diphosphate Synthase"/>
    <property type="match status" value="1"/>
</dbReference>
<comment type="cofactor">
    <cofactor evidence="1">
        <name>Mg(2+)</name>
        <dbReference type="ChEBI" id="CHEBI:18420"/>
    </cofactor>
</comment>
<evidence type="ECO:0000256" key="1">
    <source>
        <dbReference type="ARBA" id="ARBA00001946"/>
    </source>
</evidence>
<keyword evidence="5" id="KW-0460">Magnesium</keyword>
<protein>
    <submittedName>
        <fullName evidence="6">Unannotated protein</fullName>
    </submittedName>
</protein>
<comment type="similarity">
    <text evidence="2">Belongs to the FPP/GGPP synthase family.</text>
</comment>
<dbReference type="GO" id="GO:0004659">
    <property type="term" value="F:prenyltransferase activity"/>
    <property type="evidence" value="ECO:0007669"/>
    <property type="project" value="InterPro"/>
</dbReference>
<dbReference type="CDD" id="cd00685">
    <property type="entry name" value="Trans_IPPS_HT"/>
    <property type="match status" value="1"/>
</dbReference>
<dbReference type="EMBL" id="CAEZXP010000007">
    <property type="protein sequence ID" value="CAB4707174.1"/>
    <property type="molecule type" value="Genomic_DNA"/>
</dbReference>
<organism evidence="6">
    <name type="scientific">freshwater metagenome</name>
    <dbReference type="NCBI Taxonomy" id="449393"/>
    <lineage>
        <taxon>unclassified sequences</taxon>
        <taxon>metagenomes</taxon>
        <taxon>ecological metagenomes</taxon>
    </lineage>
</organism>
<accession>A0A6J6QHK1</accession>
<keyword evidence="4" id="KW-0479">Metal-binding</keyword>
<dbReference type="PROSITE" id="PS00444">
    <property type="entry name" value="POLYPRENYL_SYNTHASE_2"/>
    <property type="match status" value="1"/>
</dbReference>
<proteinExistence type="inferred from homology"/>
<name>A0A6J6QHK1_9ZZZZ</name>
<gene>
    <name evidence="6" type="ORF">UFOPK2399_01746</name>
</gene>
<dbReference type="SFLD" id="SFLDS00005">
    <property type="entry name" value="Isoprenoid_Synthase_Type_I"/>
    <property type="match status" value="1"/>
</dbReference>
<evidence type="ECO:0000256" key="3">
    <source>
        <dbReference type="ARBA" id="ARBA00022679"/>
    </source>
</evidence>
<keyword evidence="3" id="KW-0808">Transferase</keyword>
<dbReference type="InterPro" id="IPR033749">
    <property type="entry name" value="Polyprenyl_synt_CS"/>
</dbReference>
<dbReference type="InterPro" id="IPR008949">
    <property type="entry name" value="Isoprenoid_synthase_dom_sf"/>
</dbReference>
<dbReference type="InterPro" id="IPR000092">
    <property type="entry name" value="Polyprenyl_synt"/>
</dbReference>
<dbReference type="PROSITE" id="PS00723">
    <property type="entry name" value="POLYPRENYL_SYNTHASE_1"/>
    <property type="match status" value="1"/>
</dbReference>
<dbReference type="PANTHER" id="PTHR12001">
    <property type="entry name" value="GERANYLGERANYL PYROPHOSPHATE SYNTHASE"/>
    <property type="match status" value="1"/>
</dbReference>
<dbReference type="GO" id="GO:0046872">
    <property type="term" value="F:metal ion binding"/>
    <property type="evidence" value="ECO:0007669"/>
    <property type="project" value="UniProtKB-KW"/>
</dbReference>
<evidence type="ECO:0000256" key="2">
    <source>
        <dbReference type="ARBA" id="ARBA00006706"/>
    </source>
</evidence>
<evidence type="ECO:0000313" key="6">
    <source>
        <dbReference type="EMBL" id="CAB4707174.1"/>
    </source>
</evidence>